<dbReference type="AlphaFoldDB" id="A0A1H8ECJ3"/>
<evidence type="ECO:0000313" key="2">
    <source>
        <dbReference type="EMBL" id="SEN17239.1"/>
    </source>
</evidence>
<keyword evidence="1" id="KW-0732">Signal</keyword>
<evidence type="ECO:0000313" key="3">
    <source>
        <dbReference type="Proteomes" id="UP000183002"/>
    </source>
</evidence>
<feature type="chain" id="PRO_5010347341" evidence="1">
    <location>
        <begin position="25"/>
        <end position="276"/>
    </location>
</feature>
<reference evidence="2 3" key="1">
    <citation type="submission" date="2016-10" db="EMBL/GenBank/DDBJ databases">
        <authorList>
            <person name="de Groot N.N."/>
        </authorList>
    </citation>
    <scope>NUCLEOTIDE SEQUENCE [LARGE SCALE GENOMIC DNA]</scope>
    <source>
        <strain evidence="2 3">CGMCC 1.10836</strain>
    </source>
</reference>
<dbReference type="Proteomes" id="UP000183002">
    <property type="component" value="Unassembled WGS sequence"/>
</dbReference>
<dbReference type="RefSeq" id="WP_050520142.1">
    <property type="nucleotide sequence ID" value="NZ_FOCO01000008.1"/>
</dbReference>
<protein>
    <submittedName>
        <fullName evidence="2">Putative salt-induced outer membrane protein</fullName>
    </submittedName>
</protein>
<feature type="signal peptide" evidence="1">
    <location>
        <begin position="1"/>
        <end position="24"/>
    </location>
</feature>
<accession>A0A1H8ECJ3</accession>
<sequence length="276" mass="29909">MKNEFKFGTVAALALALTTSGAFAQDLNGTSGLNDTLDDIDRAVAKDMARAEDASRFGNPDFRPGLSGSASLSYSGKTGNSSSQDLTIGTRLRYAVGQTVQTIGIAIDFQEAANTSTKEDIFMVYDANYYFNDKFYAFALARVETDGLASAATDVKKDAFLGFGPGYRILNSENVTWRVQAGVGQSYLNYGNDTSVTEAAGIVSSRFFYGFSDNLFMTMDTDVLKSKGALRINNDFGVNVKMTDAFSTRVSYLTEYNDSRAIRSDNKVGVSLVYGF</sequence>
<name>A0A1H8ECJ3_9RHOB</name>
<dbReference type="STRING" id="1077947.SAMN05216227_1008139"/>
<evidence type="ECO:0000256" key="1">
    <source>
        <dbReference type="SAM" id="SignalP"/>
    </source>
</evidence>
<gene>
    <name evidence="2" type="ORF">SAMN05216227_1008139</name>
</gene>
<keyword evidence="3" id="KW-1185">Reference proteome</keyword>
<proteinExistence type="predicted"/>
<dbReference type="InterPro" id="IPR007433">
    <property type="entry name" value="DUF481"/>
</dbReference>
<dbReference type="OrthoDB" id="7631035at2"/>
<organism evidence="2 3">
    <name type="scientific">Pseudorhodobacter antarcticus</name>
    <dbReference type="NCBI Taxonomy" id="1077947"/>
    <lineage>
        <taxon>Bacteria</taxon>
        <taxon>Pseudomonadati</taxon>
        <taxon>Pseudomonadota</taxon>
        <taxon>Alphaproteobacteria</taxon>
        <taxon>Rhodobacterales</taxon>
        <taxon>Paracoccaceae</taxon>
        <taxon>Pseudorhodobacter</taxon>
    </lineage>
</organism>
<dbReference type="EMBL" id="FOCO01000008">
    <property type="protein sequence ID" value="SEN17239.1"/>
    <property type="molecule type" value="Genomic_DNA"/>
</dbReference>
<dbReference type="Pfam" id="PF04338">
    <property type="entry name" value="DUF481"/>
    <property type="match status" value="1"/>
</dbReference>